<reference evidence="1" key="1">
    <citation type="submission" date="2018-06" db="EMBL/GenBank/DDBJ databases">
        <authorList>
            <person name="Zhirakovskaya E."/>
        </authorList>
    </citation>
    <scope>NUCLEOTIDE SEQUENCE</scope>
</reference>
<proteinExistence type="predicted"/>
<dbReference type="AlphaFoldDB" id="A0A3B0TP26"/>
<sequence length="202" mass="22639">MGIFQIFVVIFTKKKWSIGRMRRLVILLFIVNLSIAVNAQGLMELPLPPIDTTGPEAIDIGREMMPGQALFSNTLLNKGLFSRELTLPESDFNNLNAGRWQIDYSGLLNQGNQFNSPGYFTTINPFIRSGIIFNQAKYKISENFTLGGNSFGANSIFSAPLPNRGNTNFDYRGASMFMQYKISKNVKIETRVSVTNSPHPYP</sequence>
<gene>
    <name evidence="1" type="ORF">MNBD_BACTEROID01-922</name>
</gene>
<dbReference type="EMBL" id="UOEP01000087">
    <property type="protein sequence ID" value="VAW18440.1"/>
    <property type="molecule type" value="Genomic_DNA"/>
</dbReference>
<accession>A0A3B0TP26</accession>
<evidence type="ECO:0000313" key="1">
    <source>
        <dbReference type="EMBL" id="VAW18440.1"/>
    </source>
</evidence>
<organism evidence="1">
    <name type="scientific">hydrothermal vent metagenome</name>
    <dbReference type="NCBI Taxonomy" id="652676"/>
    <lineage>
        <taxon>unclassified sequences</taxon>
        <taxon>metagenomes</taxon>
        <taxon>ecological metagenomes</taxon>
    </lineage>
</organism>
<name>A0A3B0TP26_9ZZZZ</name>
<protein>
    <submittedName>
        <fullName evidence="1">Uncharacterized protein</fullName>
    </submittedName>
</protein>